<accession>A0A964FF64</accession>
<reference evidence="1" key="1">
    <citation type="journal article" date="2021" name="Antonie Van Leeuwenhoek">
        <title>Draft genome and description of Waterburya agarophytonicola gen. nov. sp. nov. (Pleurocapsales, Cyanobacteria): a seaweed symbiont.</title>
        <authorList>
            <person name="Bonthond G."/>
            <person name="Shalygin S."/>
            <person name="Bayer T."/>
            <person name="Weinberger F."/>
        </authorList>
    </citation>
    <scope>NUCLEOTIDE SEQUENCE</scope>
    <source>
        <strain evidence="1">KI4</strain>
    </source>
</reference>
<proteinExistence type="predicted"/>
<dbReference type="RefSeq" id="WP_229638483.1">
    <property type="nucleotide sequence ID" value="NZ_JADWDC010000001.1"/>
</dbReference>
<comment type="caution">
    <text evidence="1">The sequence shown here is derived from an EMBL/GenBank/DDBJ whole genome shotgun (WGS) entry which is preliminary data.</text>
</comment>
<gene>
    <name evidence="1" type="ORF">I4641_00620</name>
</gene>
<dbReference type="AlphaFoldDB" id="A0A964FF64"/>
<dbReference type="Proteomes" id="UP000729733">
    <property type="component" value="Unassembled WGS sequence"/>
</dbReference>
<name>A0A964FF64_9CYAN</name>
<dbReference type="EMBL" id="JADWDC010000001">
    <property type="protein sequence ID" value="MCC0175484.1"/>
    <property type="molecule type" value="Genomic_DNA"/>
</dbReference>
<evidence type="ECO:0000313" key="1">
    <source>
        <dbReference type="EMBL" id="MCC0175484.1"/>
    </source>
</evidence>
<evidence type="ECO:0000313" key="2">
    <source>
        <dbReference type="Proteomes" id="UP000729733"/>
    </source>
</evidence>
<sequence length="85" mass="9847">MDRQMCWLLDSQNRQIIVLHLREHAYQPWKPYNTSKYSVPDYRIPGGSKGWATYQHLRKAGWNLIPTAQANSYAPSAEIMAKRAA</sequence>
<organism evidence="1 2">
    <name type="scientific">Waterburya agarophytonicola KI4</name>
    <dbReference type="NCBI Taxonomy" id="2874699"/>
    <lineage>
        <taxon>Bacteria</taxon>
        <taxon>Bacillati</taxon>
        <taxon>Cyanobacteriota</taxon>
        <taxon>Cyanophyceae</taxon>
        <taxon>Pleurocapsales</taxon>
        <taxon>Hyellaceae</taxon>
        <taxon>Waterburya</taxon>
        <taxon>Waterburya agarophytonicola</taxon>
    </lineage>
</organism>
<protein>
    <submittedName>
        <fullName evidence="1">Uncharacterized protein</fullName>
    </submittedName>
</protein>
<keyword evidence="2" id="KW-1185">Reference proteome</keyword>